<feature type="binding site" evidence="6">
    <location>
        <position position="211"/>
    </location>
    <ligand>
        <name>Fe cation</name>
        <dbReference type="ChEBI" id="CHEBI:24875"/>
        <label>2</label>
    </ligand>
</feature>
<dbReference type="AlphaFoldDB" id="A0A840YZJ3"/>
<dbReference type="SUPFAM" id="SSF56300">
    <property type="entry name" value="Metallo-dependent phosphatases"/>
    <property type="match status" value="1"/>
</dbReference>
<evidence type="ECO:0000256" key="1">
    <source>
        <dbReference type="ARBA" id="ARBA00000032"/>
    </source>
</evidence>
<organism evidence="8 9">
    <name type="scientific">Stakelama sediminis</name>
    <dbReference type="NCBI Taxonomy" id="463200"/>
    <lineage>
        <taxon>Bacteria</taxon>
        <taxon>Pseudomonadati</taxon>
        <taxon>Pseudomonadota</taxon>
        <taxon>Alphaproteobacteria</taxon>
        <taxon>Sphingomonadales</taxon>
        <taxon>Sphingomonadaceae</taxon>
        <taxon>Stakelama</taxon>
    </lineage>
</organism>
<feature type="binding site" evidence="6">
    <location>
        <position position="79"/>
    </location>
    <ligand>
        <name>Fe cation</name>
        <dbReference type="ChEBI" id="CHEBI:24875"/>
        <label>1</label>
    </ligand>
</feature>
<dbReference type="GO" id="GO:0046872">
    <property type="term" value="F:metal ion binding"/>
    <property type="evidence" value="ECO:0007669"/>
    <property type="project" value="UniProtKB-KW"/>
</dbReference>
<dbReference type="PROSITE" id="PS51318">
    <property type="entry name" value="TAT"/>
    <property type="match status" value="1"/>
</dbReference>
<keyword evidence="4 5" id="KW-0378">Hydrolase</keyword>
<evidence type="ECO:0000256" key="6">
    <source>
        <dbReference type="PIRSR" id="PIRSR000898-1"/>
    </source>
</evidence>
<evidence type="ECO:0000259" key="7">
    <source>
        <dbReference type="Pfam" id="PF00149"/>
    </source>
</evidence>
<sequence>MTIRHISRRGAIQFLGAAGLAAMTPLEALLAQTSAQGGMTFLGIGDWGRGGRNHQSDVAHQMARVADRLNPRFILSVGDNFYENGVTSITDPAWQHSFERVYDAPSLQGPWRVTLGNHDYHGNVQAQIDYSAHSKRWHLPSHWYDFSERAPDGTTAQFFVLDTSPMIERYYEDGARAVKVGDQRAKVPVQLAWLDRGLAASTADWKIVIGHHPVYTGKAEGGYRAKASAEHRHGGNPELIDMIDPLIRKHGVALYLNGHDHDLQHVIHGDTHYVCTGAGSLTDTHCYIGDSDFCSLQSGFVTCNLNRHRLSVTYVDYRGRHLHVVDIPPVHSSVV</sequence>
<feature type="binding site" evidence="6">
    <location>
        <position position="79"/>
    </location>
    <ligand>
        <name>Fe cation</name>
        <dbReference type="ChEBI" id="CHEBI:24875"/>
        <label>2</label>
    </ligand>
</feature>
<dbReference type="InterPro" id="IPR029052">
    <property type="entry name" value="Metallo-depent_PP-like"/>
</dbReference>
<keyword evidence="3" id="KW-0732">Signal</keyword>
<comment type="catalytic activity">
    <reaction evidence="1 5">
        <text>a phosphate monoester + H2O = an alcohol + phosphate</text>
        <dbReference type="Rhea" id="RHEA:15017"/>
        <dbReference type="ChEBI" id="CHEBI:15377"/>
        <dbReference type="ChEBI" id="CHEBI:30879"/>
        <dbReference type="ChEBI" id="CHEBI:43474"/>
        <dbReference type="ChEBI" id="CHEBI:67140"/>
        <dbReference type="EC" id="3.1.3.2"/>
    </reaction>
</comment>
<dbReference type="EC" id="3.1.3.2" evidence="2 5"/>
<feature type="domain" description="Calcineurin-like phosphoesterase" evidence="7">
    <location>
        <begin position="39"/>
        <end position="262"/>
    </location>
</feature>
<dbReference type="GO" id="GO:0003993">
    <property type="term" value="F:acid phosphatase activity"/>
    <property type="evidence" value="ECO:0007669"/>
    <property type="project" value="UniProtKB-UniRule"/>
</dbReference>
<keyword evidence="6" id="KW-0479">Metal-binding</keyword>
<proteinExistence type="predicted"/>
<dbReference type="PANTHER" id="PTHR10161">
    <property type="entry name" value="TARTRATE-RESISTANT ACID PHOSPHATASE TYPE 5"/>
    <property type="match status" value="1"/>
</dbReference>
<dbReference type="PIRSF" id="PIRSF000898">
    <property type="entry name" value="Acid_Ptase_5"/>
    <property type="match status" value="1"/>
</dbReference>
<dbReference type="RefSeq" id="WP_184003079.1">
    <property type="nucleotide sequence ID" value="NZ_BAABIF010000013.1"/>
</dbReference>
<feature type="binding site" evidence="6">
    <location>
        <position position="261"/>
    </location>
    <ligand>
        <name>Fe cation</name>
        <dbReference type="ChEBI" id="CHEBI:24875"/>
        <label>1</label>
    </ligand>
</feature>
<dbReference type="InterPro" id="IPR006311">
    <property type="entry name" value="TAT_signal"/>
</dbReference>
<dbReference type="EMBL" id="JACIJI010000002">
    <property type="protein sequence ID" value="MBB5718930.1"/>
    <property type="molecule type" value="Genomic_DNA"/>
</dbReference>
<dbReference type="InterPro" id="IPR004843">
    <property type="entry name" value="Calcineurin-like_PHP"/>
</dbReference>
<accession>A0A840YZJ3</accession>
<evidence type="ECO:0000313" key="9">
    <source>
        <dbReference type="Proteomes" id="UP000554342"/>
    </source>
</evidence>
<evidence type="ECO:0000313" key="8">
    <source>
        <dbReference type="EMBL" id="MBB5718930.1"/>
    </source>
</evidence>
<gene>
    <name evidence="8" type="ORF">FHR23_001853</name>
</gene>
<evidence type="ECO:0000256" key="5">
    <source>
        <dbReference type="PIRNR" id="PIRNR000898"/>
    </source>
</evidence>
<reference evidence="8 9" key="1">
    <citation type="submission" date="2020-08" db="EMBL/GenBank/DDBJ databases">
        <title>Genomic Encyclopedia of Type Strains, Phase IV (KMG-IV): sequencing the most valuable type-strain genomes for metagenomic binning, comparative biology and taxonomic classification.</title>
        <authorList>
            <person name="Goeker M."/>
        </authorList>
    </citation>
    <scope>NUCLEOTIDE SEQUENCE [LARGE SCALE GENOMIC DNA]</scope>
    <source>
        <strain evidence="8 9">DSM 27203</strain>
    </source>
</reference>
<evidence type="ECO:0000256" key="2">
    <source>
        <dbReference type="ARBA" id="ARBA00012646"/>
    </source>
</evidence>
<comment type="cofactor">
    <cofactor evidence="6">
        <name>Fe cation</name>
        <dbReference type="ChEBI" id="CHEBI:24875"/>
    </cofactor>
    <text evidence="6">Binds 2 iron ions per subunit.</text>
</comment>
<feature type="binding site" evidence="6">
    <location>
        <position position="82"/>
    </location>
    <ligand>
        <name>Fe cation</name>
        <dbReference type="ChEBI" id="CHEBI:24875"/>
        <label>1</label>
    </ligand>
</feature>
<evidence type="ECO:0000256" key="4">
    <source>
        <dbReference type="ARBA" id="ARBA00022801"/>
    </source>
</evidence>
<comment type="caution">
    <text evidence="8">The sequence shown here is derived from an EMBL/GenBank/DDBJ whole genome shotgun (WGS) entry which is preliminary data.</text>
</comment>
<evidence type="ECO:0000256" key="3">
    <source>
        <dbReference type="ARBA" id="ARBA00022729"/>
    </source>
</evidence>
<dbReference type="Gene3D" id="3.60.21.10">
    <property type="match status" value="1"/>
</dbReference>
<feature type="binding site" evidence="6">
    <location>
        <position position="259"/>
    </location>
    <ligand>
        <name>Fe cation</name>
        <dbReference type="ChEBI" id="CHEBI:24875"/>
        <label>2</label>
    </ligand>
</feature>
<dbReference type="PANTHER" id="PTHR10161:SF14">
    <property type="entry name" value="TARTRATE-RESISTANT ACID PHOSPHATASE TYPE 5"/>
    <property type="match status" value="1"/>
</dbReference>
<keyword evidence="5 6" id="KW-0408">Iron</keyword>
<dbReference type="InterPro" id="IPR051558">
    <property type="entry name" value="Metallophosphoesterase_PAP"/>
</dbReference>
<dbReference type="CDD" id="cd07378">
    <property type="entry name" value="MPP_ACP5"/>
    <property type="match status" value="1"/>
</dbReference>
<dbReference type="InterPro" id="IPR024927">
    <property type="entry name" value="Acid_PPase"/>
</dbReference>
<feature type="binding site" evidence="6">
    <location>
        <position position="46"/>
    </location>
    <ligand>
        <name>Fe cation</name>
        <dbReference type="ChEBI" id="CHEBI:24875"/>
        <label>1</label>
    </ligand>
</feature>
<keyword evidence="9" id="KW-1185">Reference proteome</keyword>
<feature type="binding site" evidence="6">
    <location>
        <position position="117"/>
    </location>
    <ligand>
        <name>Fe cation</name>
        <dbReference type="ChEBI" id="CHEBI:24875"/>
        <label>2</label>
    </ligand>
</feature>
<dbReference type="Pfam" id="PF00149">
    <property type="entry name" value="Metallophos"/>
    <property type="match status" value="1"/>
</dbReference>
<protein>
    <recommendedName>
        <fullName evidence="2 5">acid phosphatase</fullName>
        <ecNumber evidence="2 5">3.1.3.2</ecNumber>
    </recommendedName>
</protein>
<dbReference type="Proteomes" id="UP000554342">
    <property type="component" value="Unassembled WGS sequence"/>
</dbReference>
<name>A0A840YZJ3_9SPHN</name>